<accession>A0ABQ6Z5V8</accession>
<dbReference type="EMBL" id="PDWN01000010">
    <property type="protein sequence ID" value="KAF1693859.1"/>
    <property type="molecule type" value="Genomic_DNA"/>
</dbReference>
<gene>
    <name evidence="1" type="ORF">CSC65_11310</name>
</gene>
<dbReference type="RefSeq" id="WP_162410703.1">
    <property type="nucleotide sequence ID" value="NZ_CP093331.1"/>
</dbReference>
<name>A0ABQ6Z5V8_9GAMM</name>
<comment type="caution">
    <text evidence="1">The sequence shown here is derived from an EMBL/GenBank/DDBJ whole genome shotgun (WGS) entry which is preliminary data.</text>
</comment>
<dbReference type="InterPro" id="IPR009282">
    <property type="entry name" value="DUF937"/>
</dbReference>
<dbReference type="Proteomes" id="UP000788419">
    <property type="component" value="Unassembled WGS sequence"/>
</dbReference>
<keyword evidence="2" id="KW-1185">Reference proteome</keyword>
<evidence type="ECO:0000313" key="2">
    <source>
        <dbReference type="Proteomes" id="UP000788419"/>
    </source>
</evidence>
<organism evidence="1 2">
    <name type="scientific">Pseudoxanthomonas daejeonensis</name>
    <dbReference type="NCBI Taxonomy" id="266062"/>
    <lineage>
        <taxon>Bacteria</taxon>
        <taxon>Pseudomonadati</taxon>
        <taxon>Pseudomonadota</taxon>
        <taxon>Gammaproteobacteria</taxon>
        <taxon>Lysobacterales</taxon>
        <taxon>Lysobacteraceae</taxon>
        <taxon>Pseudoxanthomonas</taxon>
    </lineage>
</organism>
<sequence>MNPQPLLTQDLFAQLQGAPIQQISRQLGTDPAQTGNAVAAALPLLLGALGRNSAQPQGAEALFGALQRDHAGGPDLGGLLGAVLGGGGSRQTDGSAILGHILGGGQPRAAQGLGQATGLGSGQAMQLLAVLAPIVMSFLAKRSTGQGLDAGGLGQLLGQERSQVRQQAGGGALDALLDQDGDGDVDAGDLLKLGMGLFGGQR</sequence>
<proteinExistence type="predicted"/>
<dbReference type="InterPro" id="IPR018247">
    <property type="entry name" value="EF_Hand_1_Ca_BS"/>
</dbReference>
<protein>
    <submittedName>
        <fullName evidence="1">Calcium-binding protein</fullName>
    </submittedName>
</protein>
<dbReference type="Pfam" id="PF06078">
    <property type="entry name" value="DUF937"/>
    <property type="match status" value="1"/>
</dbReference>
<dbReference type="PROSITE" id="PS00018">
    <property type="entry name" value="EF_HAND_1"/>
    <property type="match status" value="1"/>
</dbReference>
<reference evidence="1 2" key="1">
    <citation type="submission" date="2017-10" db="EMBL/GenBank/DDBJ databases">
        <title>Whole genome sequencing of members of genus Pseudoxanthomonas.</title>
        <authorList>
            <person name="Kumar S."/>
            <person name="Bansal K."/>
            <person name="Kaur A."/>
            <person name="Patil P."/>
            <person name="Sharma S."/>
            <person name="Patil P.B."/>
        </authorList>
    </citation>
    <scope>NUCLEOTIDE SEQUENCE [LARGE SCALE GENOMIC DNA]</scope>
    <source>
        <strain evidence="1 2">DSM 17801</strain>
    </source>
</reference>
<evidence type="ECO:0000313" key="1">
    <source>
        <dbReference type="EMBL" id="KAF1693859.1"/>
    </source>
</evidence>